<reference evidence="1 2" key="1">
    <citation type="journal article" date="2022" name="Hortic Res">
        <title>A haplotype resolved chromosomal level avocado genome allows analysis of novel avocado genes.</title>
        <authorList>
            <person name="Nath O."/>
            <person name="Fletcher S.J."/>
            <person name="Hayward A."/>
            <person name="Shaw L.M."/>
            <person name="Masouleh A.K."/>
            <person name="Furtado A."/>
            <person name="Henry R.J."/>
            <person name="Mitter N."/>
        </authorList>
    </citation>
    <scope>NUCLEOTIDE SEQUENCE [LARGE SCALE GENOMIC DNA]</scope>
    <source>
        <strain evidence="2">cv. Hass</strain>
    </source>
</reference>
<gene>
    <name evidence="1" type="ORF">MRB53_028553</name>
</gene>
<name>A0ACC2KGE0_PERAE</name>
<comment type="caution">
    <text evidence="1">The sequence shown here is derived from an EMBL/GenBank/DDBJ whole genome shotgun (WGS) entry which is preliminary data.</text>
</comment>
<organism evidence="1 2">
    <name type="scientific">Persea americana</name>
    <name type="common">Avocado</name>
    <dbReference type="NCBI Taxonomy" id="3435"/>
    <lineage>
        <taxon>Eukaryota</taxon>
        <taxon>Viridiplantae</taxon>
        <taxon>Streptophyta</taxon>
        <taxon>Embryophyta</taxon>
        <taxon>Tracheophyta</taxon>
        <taxon>Spermatophyta</taxon>
        <taxon>Magnoliopsida</taxon>
        <taxon>Magnoliidae</taxon>
        <taxon>Laurales</taxon>
        <taxon>Lauraceae</taxon>
        <taxon>Persea</taxon>
    </lineage>
</organism>
<dbReference type="EMBL" id="CM056817">
    <property type="protein sequence ID" value="KAJ8620024.1"/>
    <property type="molecule type" value="Genomic_DNA"/>
</dbReference>
<evidence type="ECO:0000313" key="2">
    <source>
        <dbReference type="Proteomes" id="UP001234297"/>
    </source>
</evidence>
<keyword evidence="2" id="KW-1185">Reference proteome</keyword>
<protein>
    <submittedName>
        <fullName evidence="1">Uncharacterized protein</fullName>
    </submittedName>
</protein>
<sequence>MLLTLPSKSRRVLWALWRKRRPGIASSPDSKRGPKGTTREVDRSMTSARNSKGSIRSTIVPSPAPAPLPQPDAHRGPRGLVLDLKGHKMLLALWSIATRR</sequence>
<evidence type="ECO:0000313" key="1">
    <source>
        <dbReference type="EMBL" id="KAJ8620024.1"/>
    </source>
</evidence>
<dbReference type="Proteomes" id="UP001234297">
    <property type="component" value="Chromosome 9"/>
</dbReference>
<proteinExistence type="predicted"/>
<accession>A0ACC2KGE0</accession>